<proteinExistence type="predicted"/>
<accession>A0ABR1Y2F0</accession>
<gene>
    <name evidence="1" type="ORF">IWX90DRAFT_449215</name>
</gene>
<protein>
    <submittedName>
        <fullName evidence="1">Uncharacterized protein</fullName>
    </submittedName>
</protein>
<reference evidence="1 2" key="1">
    <citation type="journal article" date="2022" name="G3 (Bethesda)">
        <title>Enemy or ally: a genomic approach to elucidate the lifestyle of Phyllosticta citrichinaensis.</title>
        <authorList>
            <person name="Buijs V.A."/>
            <person name="Groenewald J.Z."/>
            <person name="Haridas S."/>
            <person name="LaButti K.M."/>
            <person name="Lipzen A."/>
            <person name="Martin F.M."/>
            <person name="Barry K."/>
            <person name="Grigoriev I.V."/>
            <person name="Crous P.W."/>
            <person name="Seidl M.F."/>
        </authorList>
    </citation>
    <scope>NUCLEOTIDE SEQUENCE [LARGE SCALE GENOMIC DNA]</scope>
    <source>
        <strain evidence="1 2">CBS 129764</strain>
    </source>
</reference>
<dbReference type="EMBL" id="JBBWUH010000002">
    <property type="protein sequence ID" value="KAK8175248.1"/>
    <property type="molecule type" value="Genomic_DNA"/>
</dbReference>
<keyword evidence="2" id="KW-1185">Reference proteome</keyword>
<evidence type="ECO:0000313" key="2">
    <source>
        <dbReference type="Proteomes" id="UP001456524"/>
    </source>
</evidence>
<feature type="non-terminal residue" evidence="1">
    <location>
        <position position="1"/>
    </location>
</feature>
<sequence>GFLFISGSRRRLKNGHTWGCSVKSSWTGHGAHGALILLLYIFPLQSGTFQKVVGSKSARNTWGVALEIPLVSLRTDWQSHWSKEGVHTE</sequence>
<name>A0ABR1Y2F0_9PEZI</name>
<organism evidence="1 2">
    <name type="scientific">Phyllosticta citrichinensis</name>
    <dbReference type="NCBI Taxonomy" id="1130410"/>
    <lineage>
        <taxon>Eukaryota</taxon>
        <taxon>Fungi</taxon>
        <taxon>Dikarya</taxon>
        <taxon>Ascomycota</taxon>
        <taxon>Pezizomycotina</taxon>
        <taxon>Dothideomycetes</taxon>
        <taxon>Dothideomycetes incertae sedis</taxon>
        <taxon>Botryosphaeriales</taxon>
        <taxon>Phyllostictaceae</taxon>
        <taxon>Phyllosticta</taxon>
    </lineage>
</organism>
<dbReference type="Proteomes" id="UP001456524">
    <property type="component" value="Unassembled WGS sequence"/>
</dbReference>
<comment type="caution">
    <text evidence="1">The sequence shown here is derived from an EMBL/GenBank/DDBJ whole genome shotgun (WGS) entry which is preliminary data.</text>
</comment>
<evidence type="ECO:0000313" key="1">
    <source>
        <dbReference type="EMBL" id="KAK8175248.1"/>
    </source>
</evidence>